<sequence>ILRSHLAGGPAERPPPLPSPKEVPGRRSRDSWPGPRVGRGWHGREPLTPGHGATGHGAAAAAGLRRQGH</sequence>
<dbReference type="EMBL" id="JASSZA010000007">
    <property type="protein sequence ID" value="KAK2105658.1"/>
    <property type="molecule type" value="Genomic_DNA"/>
</dbReference>
<name>A0ABQ9V8G9_SAGOE</name>
<feature type="compositionally biased region" description="Low complexity" evidence="1">
    <location>
        <begin position="46"/>
        <end position="69"/>
    </location>
</feature>
<evidence type="ECO:0000313" key="2">
    <source>
        <dbReference type="EMBL" id="KAK2105658.1"/>
    </source>
</evidence>
<feature type="non-terminal residue" evidence="2">
    <location>
        <position position="69"/>
    </location>
</feature>
<reference evidence="2 3" key="1">
    <citation type="submission" date="2023-05" db="EMBL/GenBank/DDBJ databases">
        <title>B98-5 Cell Line De Novo Hybrid Assembly: An Optical Mapping Approach.</title>
        <authorList>
            <person name="Kananen K."/>
            <person name="Auerbach J.A."/>
            <person name="Kautto E."/>
            <person name="Blachly J.S."/>
        </authorList>
    </citation>
    <scope>NUCLEOTIDE SEQUENCE [LARGE SCALE GENOMIC DNA]</scope>
    <source>
        <strain evidence="2">B95-8</strain>
        <tissue evidence="2">Cell line</tissue>
    </source>
</reference>
<protein>
    <submittedName>
        <fullName evidence="2">Uncharacterized protein</fullName>
    </submittedName>
</protein>
<comment type="caution">
    <text evidence="2">The sequence shown here is derived from an EMBL/GenBank/DDBJ whole genome shotgun (WGS) entry which is preliminary data.</text>
</comment>
<accession>A0ABQ9V8G9</accession>
<feature type="non-terminal residue" evidence="2">
    <location>
        <position position="1"/>
    </location>
</feature>
<evidence type="ECO:0000256" key="1">
    <source>
        <dbReference type="SAM" id="MobiDB-lite"/>
    </source>
</evidence>
<dbReference type="Proteomes" id="UP001266305">
    <property type="component" value="Unassembled WGS sequence"/>
</dbReference>
<feature type="region of interest" description="Disordered" evidence="1">
    <location>
        <begin position="1"/>
        <end position="69"/>
    </location>
</feature>
<evidence type="ECO:0000313" key="3">
    <source>
        <dbReference type="Proteomes" id="UP001266305"/>
    </source>
</evidence>
<organism evidence="2 3">
    <name type="scientific">Saguinus oedipus</name>
    <name type="common">Cotton-top tamarin</name>
    <name type="synonym">Oedipomidas oedipus</name>
    <dbReference type="NCBI Taxonomy" id="9490"/>
    <lineage>
        <taxon>Eukaryota</taxon>
        <taxon>Metazoa</taxon>
        <taxon>Chordata</taxon>
        <taxon>Craniata</taxon>
        <taxon>Vertebrata</taxon>
        <taxon>Euteleostomi</taxon>
        <taxon>Mammalia</taxon>
        <taxon>Eutheria</taxon>
        <taxon>Euarchontoglires</taxon>
        <taxon>Primates</taxon>
        <taxon>Haplorrhini</taxon>
        <taxon>Platyrrhini</taxon>
        <taxon>Cebidae</taxon>
        <taxon>Callitrichinae</taxon>
        <taxon>Saguinus</taxon>
    </lineage>
</organism>
<gene>
    <name evidence="2" type="ORF">P7K49_015172</name>
</gene>
<keyword evidence="3" id="KW-1185">Reference proteome</keyword>
<proteinExistence type="predicted"/>
<feature type="compositionally biased region" description="Pro residues" evidence="1">
    <location>
        <begin position="12"/>
        <end position="21"/>
    </location>
</feature>